<dbReference type="GO" id="GO:0009102">
    <property type="term" value="P:biotin biosynthetic process"/>
    <property type="evidence" value="ECO:0007669"/>
    <property type="project" value="UniProtKB-UniRule"/>
</dbReference>
<evidence type="ECO:0000259" key="9">
    <source>
        <dbReference type="Pfam" id="PF08241"/>
    </source>
</evidence>
<comment type="pathway">
    <text evidence="2 8">Cofactor biosynthesis; biotin biosynthesis.</text>
</comment>
<dbReference type="GO" id="GO:0102130">
    <property type="term" value="F:malonyl-CoA methyltransferase activity"/>
    <property type="evidence" value="ECO:0007669"/>
    <property type="project" value="UniProtKB-EC"/>
</dbReference>
<dbReference type="PANTHER" id="PTHR13090">
    <property type="entry name" value="ARGININE-HYDROXYLASE NDUFAF5, MITOCHONDRIAL"/>
    <property type="match status" value="1"/>
</dbReference>
<comment type="catalytic activity">
    <reaction evidence="1 8">
        <text>malonyl-[ACP] + S-adenosyl-L-methionine = malonyl-[ACP] methyl ester + S-adenosyl-L-homocysteine</text>
        <dbReference type="Rhea" id="RHEA:17105"/>
        <dbReference type="Rhea" id="RHEA-COMP:9623"/>
        <dbReference type="Rhea" id="RHEA-COMP:9954"/>
        <dbReference type="ChEBI" id="CHEBI:57856"/>
        <dbReference type="ChEBI" id="CHEBI:59789"/>
        <dbReference type="ChEBI" id="CHEBI:78449"/>
        <dbReference type="ChEBI" id="CHEBI:78845"/>
        <dbReference type="EC" id="2.1.1.197"/>
    </reaction>
</comment>
<name>A0A6C0UBZ4_9GAMM</name>
<dbReference type="InterPro" id="IPR013216">
    <property type="entry name" value="Methyltransf_11"/>
</dbReference>
<evidence type="ECO:0000256" key="4">
    <source>
        <dbReference type="ARBA" id="ARBA00022603"/>
    </source>
</evidence>
<reference evidence="10 11" key="1">
    <citation type="submission" date="2020-02" db="EMBL/GenBank/DDBJ databases">
        <title>Genome sequencing for Kineobactrum sp. M2.</title>
        <authorList>
            <person name="Park S.-J."/>
        </authorList>
    </citation>
    <scope>NUCLEOTIDE SEQUENCE [LARGE SCALE GENOMIC DNA]</scope>
    <source>
        <strain evidence="10 11">M2</strain>
    </source>
</reference>
<evidence type="ECO:0000256" key="7">
    <source>
        <dbReference type="ARBA" id="ARBA00022756"/>
    </source>
</evidence>
<dbReference type="Proteomes" id="UP000477680">
    <property type="component" value="Chromosome"/>
</dbReference>
<dbReference type="InterPro" id="IPR011814">
    <property type="entry name" value="BioC"/>
</dbReference>
<dbReference type="NCBIfam" id="TIGR02072">
    <property type="entry name" value="BioC"/>
    <property type="match status" value="1"/>
</dbReference>
<evidence type="ECO:0000313" key="10">
    <source>
        <dbReference type="EMBL" id="QIB67634.1"/>
    </source>
</evidence>
<dbReference type="InterPro" id="IPR029063">
    <property type="entry name" value="SAM-dependent_MTases_sf"/>
</dbReference>
<evidence type="ECO:0000313" key="11">
    <source>
        <dbReference type="Proteomes" id="UP000477680"/>
    </source>
</evidence>
<dbReference type="EC" id="2.1.1.197" evidence="3 8"/>
<dbReference type="Pfam" id="PF08241">
    <property type="entry name" value="Methyltransf_11"/>
    <property type="match status" value="1"/>
</dbReference>
<dbReference type="KEGG" id="kim:G3T16_10950"/>
<organism evidence="10 11">
    <name type="scientific">Kineobactrum salinum</name>
    <dbReference type="NCBI Taxonomy" id="2708301"/>
    <lineage>
        <taxon>Bacteria</taxon>
        <taxon>Pseudomonadati</taxon>
        <taxon>Pseudomonadota</taxon>
        <taxon>Gammaproteobacteria</taxon>
        <taxon>Cellvibrionales</taxon>
        <taxon>Halieaceae</taxon>
        <taxon>Kineobactrum</taxon>
    </lineage>
</organism>
<keyword evidence="6 8" id="KW-0949">S-adenosyl-L-methionine</keyword>
<dbReference type="GO" id="GO:0032259">
    <property type="term" value="P:methylation"/>
    <property type="evidence" value="ECO:0007669"/>
    <property type="project" value="UniProtKB-KW"/>
</dbReference>
<dbReference type="Gene3D" id="3.40.50.150">
    <property type="entry name" value="Vaccinia Virus protein VP39"/>
    <property type="match status" value="1"/>
</dbReference>
<comment type="similarity">
    <text evidence="8">Belongs to the methyltransferase superfamily.</text>
</comment>
<keyword evidence="4 8" id="KW-0489">Methyltransferase</keyword>
<dbReference type="AlphaFoldDB" id="A0A6C0UBZ4"/>
<dbReference type="PANTHER" id="PTHR13090:SF1">
    <property type="entry name" value="ARGININE-HYDROXYLASE NDUFAF5, MITOCHONDRIAL"/>
    <property type="match status" value="1"/>
</dbReference>
<evidence type="ECO:0000256" key="5">
    <source>
        <dbReference type="ARBA" id="ARBA00022679"/>
    </source>
</evidence>
<keyword evidence="7 8" id="KW-0093">Biotin biosynthesis</keyword>
<evidence type="ECO:0000256" key="3">
    <source>
        <dbReference type="ARBA" id="ARBA00012327"/>
    </source>
</evidence>
<comment type="function">
    <text evidence="8">Converts the free carboxyl group of a malonyl-thioester to its methyl ester by transfer of a methyl group from S-adenosyl-L-methionine (SAM). It allows to synthesize pimeloyl-ACP via the fatty acid synthetic pathway.</text>
</comment>
<evidence type="ECO:0000256" key="2">
    <source>
        <dbReference type="ARBA" id="ARBA00004746"/>
    </source>
</evidence>
<dbReference type="UniPathway" id="UPA00078"/>
<proteinExistence type="inferred from homology"/>
<keyword evidence="11" id="KW-1185">Reference proteome</keyword>
<evidence type="ECO:0000256" key="1">
    <source>
        <dbReference type="ARBA" id="ARBA00000852"/>
    </source>
</evidence>
<dbReference type="CDD" id="cd02440">
    <property type="entry name" value="AdoMet_MTases"/>
    <property type="match status" value="1"/>
</dbReference>
<dbReference type="GO" id="GO:0010340">
    <property type="term" value="F:carboxyl-O-methyltransferase activity"/>
    <property type="evidence" value="ECO:0007669"/>
    <property type="project" value="UniProtKB-UniRule"/>
</dbReference>
<dbReference type="GO" id="GO:0008757">
    <property type="term" value="F:S-adenosylmethionine-dependent methyltransferase activity"/>
    <property type="evidence" value="ECO:0007669"/>
    <property type="project" value="InterPro"/>
</dbReference>
<evidence type="ECO:0000256" key="6">
    <source>
        <dbReference type="ARBA" id="ARBA00022691"/>
    </source>
</evidence>
<evidence type="ECO:0000256" key="8">
    <source>
        <dbReference type="HAMAP-Rule" id="MF_00835"/>
    </source>
</evidence>
<accession>A0A6C0UBZ4</accession>
<dbReference type="HAMAP" id="MF_00835">
    <property type="entry name" value="BioC"/>
    <property type="match status" value="1"/>
</dbReference>
<dbReference type="InterPro" id="IPR050602">
    <property type="entry name" value="Malonyl-ACP_OMT"/>
</dbReference>
<dbReference type="EMBL" id="CP048711">
    <property type="protein sequence ID" value="QIB67634.1"/>
    <property type="molecule type" value="Genomic_DNA"/>
</dbReference>
<gene>
    <name evidence="8 10" type="primary">bioC</name>
    <name evidence="10" type="ORF">G3T16_10950</name>
</gene>
<feature type="domain" description="Methyltransferase type 11" evidence="9">
    <location>
        <begin position="121"/>
        <end position="215"/>
    </location>
</feature>
<sequence length="333" mass="36107">MPQLHLLVDADALLPTALQPALTSLLADNAEAEVQSLGPGCHAAPLDIAPTIARALRQFVDARLPRRATVTAASPVAKRDIAASFSRAAQRYDSVAALQRDVGERLLTLLDRESRDPDTVLDLGCGTGYCQPRLQARFPAARYLGMDIAAGMLEYARSRHPGAANWAVGDAEALPLAAASQTLVYSSLAFQWCYRPELLFAELSRVLRPGGLCLFTSLGPATLRELRAAWAAVDAGQHVNSFMPGEALQQAVERLPGVRLAWHTERVVMRYPRVGDLLAELKTLGAHNMNSGRSGGLTSRRQLAGMVQAYEQYREPAGLPATYEVIFGRLEKQ</sequence>
<dbReference type="SUPFAM" id="SSF53335">
    <property type="entry name" value="S-adenosyl-L-methionine-dependent methyltransferases"/>
    <property type="match status" value="1"/>
</dbReference>
<protein>
    <recommendedName>
        <fullName evidence="3 8">Malonyl-[acyl-carrier protein] O-methyltransferase</fullName>
        <shortName evidence="8">Malonyl-ACP O-methyltransferase</shortName>
        <ecNumber evidence="3 8">2.1.1.197</ecNumber>
    </recommendedName>
    <alternativeName>
        <fullName evidence="8">Biotin synthesis protein BioC</fullName>
    </alternativeName>
</protein>
<keyword evidence="5 8" id="KW-0808">Transferase</keyword>